<evidence type="ECO:0000259" key="4">
    <source>
        <dbReference type="PROSITE" id="PS51480"/>
    </source>
</evidence>
<dbReference type="Proteomes" id="UP000481109">
    <property type="component" value="Unassembled WGS sequence"/>
</dbReference>
<comment type="caution">
    <text evidence="5">The sequence shown here is derived from an EMBL/GenBank/DDBJ whole genome shotgun (WGS) entry which is preliminary data.</text>
</comment>
<dbReference type="InterPro" id="IPR012737">
    <property type="entry name" value="DhaK_L_YcgS"/>
</dbReference>
<evidence type="ECO:0000256" key="1">
    <source>
        <dbReference type="ARBA" id="ARBA00022679"/>
    </source>
</evidence>
<dbReference type="InterPro" id="IPR050861">
    <property type="entry name" value="Dihydroxyacetone_Kinase"/>
</dbReference>
<dbReference type="PROSITE" id="PS51096">
    <property type="entry name" value="PTS_EIIA_TYPE_4"/>
    <property type="match status" value="1"/>
</dbReference>
<feature type="domain" description="PTS EIIA type-4" evidence="3">
    <location>
        <begin position="263"/>
        <end position="395"/>
    </location>
</feature>
<reference evidence="5 6" key="1">
    <citation type="submission" date="2020-02" db="EMBL/GenBank/DDBJ databases">
        <title>Whole-genome analyses of novel actinobacteria.</title>
        <authorList>
            <person name="Sahin N."/>
            <person name="Tokatli A."/>
        </authorList>
    </citation>
    <scope>NUCLEOTIDE SEQUENCE [LARGE SCALE GENOMIC DNA]</scope>
    <source>
        <strain evidence="5 6">YC504</strain>
    </source>
</reference>
<keyword evidence="6" id="KW-1185">Reference proteome</keyword>
<evidence type="ECO:0000313" key="5">
    <source>
        <dbReference type="EMBL" id="NGO77144.1"/>
    </source>
</evidence>
<gene>
    <name evidence="5" type="primary">dhaL</name>
    <name evidence="5" type="ORF">G6045_15965</name>
</gene>
<dbReference type="PANTHER" id="PTHR28629:SF4">
    <property type="entry name" value="TRIOKINASE_FMN CYCLASE"/>
    <property type="match status" value="1"/>
</dbReference>
<accession>A0A6G4XKA9</accession>
<dbReference type="GO" id="GO:0004371">
    <property type="term" value="F:glycerone kinase activity"/>
    <property type="evidence" value="ECO:0007669"/>
    <property type="project" value="InterPro"/>
</dbReference>
<dbReference type="PROSITE" id="PS51480">
    <property type="entry name" value="DHAL"/>
    <property type="match status" value="1"/>
</dbReference>
<dbReference type="Pfam" id="PF02734">
    <property type="entry name" value="Dak2"/>
    <property type="match status" value="1"/>
</dbReference>
<dbReference type="GO" id="GO:0009401">
    <property type="term" value="P:phosphoenolpyruvate-dependent sugar phosphotransferase system"/>
    <property type="evidence" value="ECO:0007669"/>
    <property type="project" value="InterPro"/>
</dbReference>
<evidence type="ECO:0000259" key="3">
    <source>
        <dbReference type="PROSITE" id="PS51096"/>
    </source>
</evidence>
<protein>
    <submittedName>
        <fullName evidence="5">Dihydroxyacetone kinase subunit L</fullName>
    </submittedName>
</protein>
<dbReference type="Gene3D" id="3.40.50.510">
    <property type="entry name" value="Phosphotransferase system, mannose-type IIA component"/>
    <property type="match status" value="1"/>
</dbReference>
<dbReference type="RefSeq" id="WP_165332610.1">
    <property type="nucleotide sequence ID" value="NZ_JAAKZW010000055.1"/>
</dbReference>
<dbReference type="InterPro" id="IPR036117">
    <property type="entry name" value="DhaL_dom_sf"/>
</dbReference>
<dbReference type="EMBL" id="JAAKZW010000055">
    <property type="protein sequence ID" value="NGO77144.1"/>
    <property type="molecule type" value="Genomic_DNA"/>
</dbReference>
<dbReference type="FunFam" id="1.25.40.340:FF:000002">
    <property type="entry name" value="Dihydroxyacetone kinase, L subunit"/>
    <property type="match status" value="1"/>
</dbReference>
<dbReference type="SMART" id="SM01120">
    <property type="entry name" value="Dak2"/>
    <property type="match status" value="1"/>
</dbReference>
<dbReference type="InterPro" id="IPR004701">
    <property type="entry name" value="PTS_EIIA_man-typ"/>
</dbReference>
<dbReference type="PANTHER" id="PTHR28629">
    <property type="entry name" value="TRIOKINASE/FMN CYCLASE"/>
    <property type="match status" value="1"/>
</dbReference>
<evidence type="ECO:0000256" key="2">
    <source>
        <dbReference type="ARBA" id="ARBA00022777"/>
    </source>
</evidence>
<dbReference type="GO" id="GO:0005829">
    <property type="term" value="C:cytosol"/>
    <property type="evidence" value="ECO:0007669"/>
    <property type="project" value="TreeGrafter"/>
</dbReference>
<keyword evidence="1" id="KW-0808">Transferase</keyword>
<sequence>MTAKPEPAPELTLDAAYFGRWLSAAAELFERDAARLTALDAAAGDGDHGANMVRGFGAVREAAAQNAPGTPGELFSLAGTTLTNSVGGASGPLFGTALRRTGKRLGAAEAVTLPEFAAALRAGAEAVGKLGGAVPGDSTLLDALLPALDALDARGSSAEGALDAPGSAGDALGVREITDALSAASAAALAGAEGTGAMQARKGRASYLGERSIGHEDAGAHSVVLLFDALVLAADPKWAPRPAATARAEEPTVAADPAAKGGRVGVVLVSHSREVAEATVELAKAMVGSGDIAPVYAAGGTDDGRIGTSAERIHAAALKADEGKGVAVLCDMGSAVLTVQALLSGSDDRVLPAGTRIVDAPFVEGAVGVVVTASVGGDLDMVLAAGEDARNYRKG</sequence>
<dbReference type="InterPro" id="IPR004007">
    <property type="entry name" value="DhaL_dom"/>
</dbReference>
<dbReference type="Pfam" id="PF03610">
    <property type="entry name" value="EIIA-man"/>
    <property type="match status" value="1"/>
</dbReference>
<dbReference type="GO" id="GO:0016020">
    <property type="term" value="C:membrane"/>
    <property type="evidence" value="ECO:0007669"/>
    <property type="project" value="InterPro"/>
</dbReference>
<dbReference type="SUPFAM" id="SSF53062">
    <property type="entry name" value="PTS system fructose IIA component-like"/>
    <property type="match status" value="1"/>
</dbReference>
<evidence type="ECO:0000313" key="6">
    <source>
        <dbReference type="Proteomes" id="UP000481109"/>
    </source>
</evidence>
<dbReference type="GO" id="GO:0019563">
    <property type="term" value="P:glycerol catabolic process"/>
    <property type="evidence" value="ECO:0007669"/>
    <property type="project" value="TreeGrafter"/>
</dbReference>
<name>A0A6G4XKA9_9ACTN</name>
<keyword evidence="2 5" id="KW-0418">Kinase</keyword>
<dbReference type="Gene3D" id="1.25.40.340">
    <property type="match status" value="1"/>
</dbReference>
<dbReference type="AlphaFoldDB" id="A0A6G4XKA9"/>
<dbReference type="InterPro" id="IPR036662">
    <property type="entry name" value="PTS_EIIA_man-typ_sf"/>
</dbReference>
<organism evidence="5 6">
    <name type="scientific">Streptomyces mesophilus</name>
    <dbReference type="NCBI Taxonomy" id="1775132"/>
    <lineage>
        <taxon>Bacteria</taxon>
        <taxon>Bacillati</taxon>
        <taxon>Actinomycetota</taxon>
        <taxon>Actinomycetes</taxon>
        <taxon>Kitasatosporales</taxon>
        <taxon>Streptomycetaceae</taxon>
        <taxon>Streptomyces</taxon>
    </lineage>
</organism>
<feature type="domain" description="DhaL" evidence="4">
    <location>
        <begin position="16"/>
        <end position="232"/>
    </location>
</feature>
<proteinExistence type="predicted"/>
<dbReference type="SUPFAM" id="SSF101473">
    <property type="entry name" value="DhaL-like"/>
    <property type="match status" value="1"/>
</dbReference>
<dbReference type="NCBIfam" id="TIGR02365">
    <property type="entry name" value="dha_L_ycgS"/>
    <property type="match status" value="1"/>
</dbReference>